<proteinExistence type="predicted"/>
<comment type="caution">
    <text evidence="2">The sequence shown here is derived from an EMBL/GenBank/DDBJ whole genome shotgun (WGS) entry which is preliminary data.</text>
</comment>
<evidence type="ECO:0008006" key="4">
    <source>
        <dbReference type="Google" id="ProtNLM"/>
    </source>
</evidence>
<dbReference type="EMBL" id="JARBHB010000005">
    <property type="protein sequence ID" value="KAJ8883135.1"/>
    <property type="molecule type" value="Genomic_DNA"/>
</dbReference>
<name>A0ABQ9HFW2_9NEOP</name>
<feature type="compositionally biased region" description="Low complexity" evidence="1">
    <location>
        <begin position="35"/>
        <end position="44"/>
    </location>
</feature>
<feature type="region of interest" description="Disordered" evidence="1">
    <location>
        <begin position="21"/>
        <end position="44"/>
    </location>
</feature>
<reference evidence="2 3" key="1">
    <citation type="submission" date="2023-02" db="EMBL/GenBank/DDBJ databases">
        <title>LHISI_Scaffold_Assembly.</title>
        <authorList>
            <person name="Stuart O.P."/>
            <person name="Cleave R."/>
            <person name="Magrath M.J.L."/>
            <person name="Mikheyev A.S."/>
        </authorList>
    </citation>
    <scope>NUCLEOTIDE SEQUENCE [LARGE SCALE GENOMIC DNA]</scope>
    <source>
        <strain evidence="2">Daus_M_001</strain>
        <tissue evidence="2">Leg muscle</tissue>
    </source>
</reference>
<organism evidence="2 3">
    <name type="scientific">Dryococelus australis</name>
    <dbReference type="NCBI Taxonomy" id="614101"/>
    <lineage>
        <taxon>Eukaryota</taxon>
        <taxon>Metazoa</taxon>
        <taxon>Ecdysozoa</taxon>
        <taxon>Arthropoda</taxon>
        <taxon>Hexapoda</taxon>
        <taxon>Insecta</taxon>
        <taxon>Pterygota</taxon>
        <taxon>Neoptera</taxon>
        <taxon>Polyneoptera</taxon>
        <taxon>Phasmatodea</taxon>
        <taxon>Verophasmatodea</taxon>
        <taxon>Anareolatae</taxon>
        <taxon>Phasmatidae</taxon>
        <taxon>Eurycanthinae</taxon>
        <taxon>Dryococelus</taxon>
    </lineage>
</organism>
<evidence type="ECO:0000256" key="1">
    <source>
        <dbReference type="SAM" id="MobiDB-lite"/>
    </source>
</evidence>
<protein>
    <recommendedName>
        <fullName evidence="4">TTF-type domain-containing protein</fullName>
    </recommendedName>
</protein>
<gene>
    <name evidence="2" type="ORF">PR048_014975</name>
</gene>
<evidence type="ECO:0000313" key="3">
    <source>
        <dbReference type="Proteomes" id="UP001159363"/>
    </source>
</evidence>
<dbReference type="Proteomes" id="UP001159363">
    <property type="component" value="Chromosome 4"/>
</dbReference>
<accession>A0ABQ9HFW2</accession>
<sequence length="297" mass="33198">MKRSIASYFIYTKKEELTEATNIPAPSANSDPTDDVTTTTGTSDTELIKVPELNPGSSSYSFATGKISTPSTGNEVCNEGVSKPMSSSVTVVNDISEFVGVTAKLTNSQKVDKYYSLWKPWSNFEFPTQDGKSFKRHFQRKWLDEYKRLAYSKVNSGLYCASCVFFLAQNEVGMGCHQNAVTFVTKSFYNLKKAVESLKQHQSTIYHINTVLAQADVAVVEKRKESIDMLLYHSRKKDAENNREQLHGIVETIRLCDLGHADCGCISVSIPVDNDGNFRSLLRYRANGGDQELQDHI</sequence>
<keyword evidence="3" id="KW-1185">Reference proteome</keyword>
<evidence type="ECO:0000313" key="2">
    <source>
        <dbReference type="EMBL" id="KAJ8883135.1"/>
    </source>
</evidence>